<feature type="transmembrane region" description="Helical" evidence="2">
    <location>
        <begin position="7"/>
        <end position="29"/>
    </location>
</feature>
<dbReference type="PANTHER" id="PTHR31876">
    <property type="entry name" value="COV-LIKE PROTEIN 1"/>
    <property type="match status" value="1"/>
</dbReference>
<evidence type="ECO:0000313" key="4">
    <source>
        <dbReference type="Proteomes" id="UP001150830"/>
    </source>
</evidence>
<feature type="compositionally biased region" description="Polar residues" evidence="1">
    <location>
        <begin position="191"/>
        <end position="204"/>
    </location>
</feature>
<dbReference type="EMBL" id="JAPNOA010000029">
    <property type="protein sequence ID" value="MCY0966024.1"/>
    <property type="molecule type" value="Genomic_DNA"/>
</dbReference>
<dbReference type="Proteomes" id="UP001150830">
    <property type="component" value="Unassembled WGS sequence"/>
</dbReference>
<dbReference type="InterPro" id="IPR007462">
    <property type="entry name" value="COV1-like"/>
</dbReference>
<protein>
    <submittedName>
        <fullName evidence="3">DUF502 domain-containing protein</fullName>
    </submittedName>
</protein>
<evidence type="ECO:0000256" key="1">
    <source>
        <dbReference type="SAM" id="MobiDB-lite"/>
    </source>
</evidence>
<evidence type="ECO:0000313" key="3">
    <source>
        <dbReference type="EMBL" id="MCY0966024.1"/>
    </source>
</evidence>
<reference evidence="3" key="1">
    <citation type="submission" date="2022-11" db="EMBL/GenBank/DDBJ databases">
        <title>Parathalassolutuus dongxingensis gen. nov., sp. nov., a novel member of family Oceanospirillaceae isolated from a coastal shrimp pond in Guangxi, China.</title>
        <authorList>
            <person name="Chen H."/>
        </authorList>
    </citation>
    <scope>NUCLEOTIDE SEQUENCE</scope>
    <source>
        <strain evidence="3">G-43</strain>
    </source>
</reference>
<dbReference type="Pfam" id="PF04367">
    <property type="entry name" value="DUF502"/>
    <property type="match status" value="1"/>
</dbReference>
<accession>A0A9X3ITL8</accession>
<comment type="caution">
    <text evidence="3">The sequence shown here is derived from an EMBL/GenBank/DDBJ whole genome shotgun (WGS) entry which is preliminary data.</text>
</comment>
<dbReference type="RefSeq" id="WP_283174228.1">
    <property type="nucleotide sequence ID" value="NZ_JAPNOA010000029.1"/>
</dbReference>
<keyword evidence="2" id="KW-0472">Membrane</keyword>
<proteinExistence type="predicted"/>
<organism evidence="3 4">
    <name type="scientific">Parathalassolituus penaei</name>
    <dbReference type="NCBI Taxonomy" id="2997323"/>
    <lineage>
        <taxon>Bacteria</taxon>
        <taxon>Pseudomonadati</taxon>
        <taxon>Pseudomonadota</taxon>
        <taxon>Gammaproteobacteria</taxon>
        <taxon>Oceanospirillales</taxon>
        <taxon>Oceanospirillaceae</taxon>
        <taxon>Parathalassolituus</taxon>
    </lineage>
</organism>
<dbReference type="PANTHER" id="PTHR31876:SF26">
    <property type="entry name" value="PROTEIN LIKE COV 2"/>
    <property type="match status" value="1"/>
</dbReference>
<keyword evidence="2" id="KW-0812">Transmembrane</keyword>
<feature type="region of interest" description="Disordered" evidence="1">
    <location>
        <begin position="191"/>
        <end position="226"/>
    </location>
</feature>
<keyword evidence="2" id="KW-1133">Transmembrane helix</keyword>
<evidence type="ECO:0000256" key="2">
    <source>
        <dbReference type="SAM" id="Phobius"/>
    </source>
</evidence>
<dbReference type="AlphaFoldDB" id="A0A9X3ITL8"/>
<gene>
    <name evidence="3" type="ORF">OUO13_12570</name>
</gene>
<name>A0A9X3ITL8_9GAMM</name>
<feature type="compositionally biased region" description="Basic and acidic residues" evidence="1">
    <location>
        <begin position="205"/>
        <end position="218"/>
    </location>
</feature>
<feature type="transmembrane region" description="Helical" evidence="2">
    <location>
        <begin position="49"/>
        <end position="69"/>
    </location>
</feature>
<sequence length="226" mass="25134">MRYLLRIVLRGSAVTLPMVVTAWILWSALEWLNHVGLKLLEWISMPIPEIPGTGLIVMLATLLVIGLLFQINPISWLFQELEDWLLRFPVVKTLYGAVKDFAGMFEGKKKQSQQVVLVNMPGQGTAVGFITSPETPLAVSKVMPEQDLVTVYLPMSYMVGGYTLFLPRTQITPVDWSFEDAMRFALTAGVSQSTSRLSKGSNPDKSSDKNDENTDKNRNSAIKQAG</sequence>
<keyword evidence="4" id="KW-1185">Reference proteome</keyword>